<dbReference type="EC" id="2.3.1.-" evidence="11"/>
<evidence type="ECO:0000256" key="7">
    <source>
        <dbReference type="ARBA" id="ARBA00022989"/>
    </source>
</evidence>
<evidence type="ECO:0000313" key="12">
    <source>
        <dbReference type="EMBL" id="KAJ8971564.1"/>
    </source>
</evidence>
<keyword evidence="8" id="KW-0443">Lipid metabolism</keyword>
<dbReference type="CDD" id="cd07987">
    <property type="entry name" value="LPLAT_MGAT-like"/>
    <property type="match status" value="1"/>
</dbReference>
<keyword evidence="4 11" id="KW-0808">Transferase</keyword>
<evidence type="ECO:0000256" key="11">
    <source>
        <dbReference type="RuleBase" id="RU367023"/>
    </source>
</evidence>
<keyword evidence="13" id="KW-1185">Reference proteome</keyword>
<evidence type="ECO:0000256" key="10">
    <source>
        <dbReference type="ARBA" id="ARBA00023315"/>
    </source>
</evidence>
<feature type="transmembrane region" description="Helical" evidence="11">
    <location>
        <begin position="6"/>
        <end position="25"/>
    </location>
</feature>
<evidence type="ECO:0000256" key="4">
    <source>
        <dbReference type="ARBA" id="ARBA00022679"/>
    </source>
</evidence>
<proteinExistence type="inferred from homology"/>
<keyword evidence="9 11" id="KW-0472">Membrane</keyword>
<keyword evidence="7 11" id="KW-1133">Transmembrane helix</keyword>
<evidence type="ECO:0000256" key="9">
    <source>
        <dbReference type="ARBA" id="ARBA00023136"/>
    </source>
</evidence>
<evidence type="ECO:0000256" key="8">
    <source>
        <dbReference type="ARBA" id="ARBA00023098"/>
    </source>
</evidence>
<feature type="transmembrane region" description="Helical" evidence="11">
    <location>
        <begin position="37"/>
        <end position="57"/>
    </location>
</feature>
<dbReference type="InterPro" id="IPR007130">
    <property type="entry name" value="DAGAT"/>
</dbReference>
<evidence type="ECO:0000256" key="3">
    <source>
        <dbReference type="ARBA" id="ARBA00022516"/>
    </source>
</evidence>
<comment type="caution">
    <text evidence="12">The sequence shown here is derived from an EMBL/GenBank/DDBJ whole genome shotgun (WGS) entry which is preliminary data.</text>
</comment>
<evidence type="ECO:0000313" key="13">
    <source>
        <dbReference type="Proteomes" id="UP001162164"/>
    </source>
</evidence>
<dbReference type="SUPFAM" id="SSF69593">
    <property type="entry name" value="Glycerol-3-phosphate (1)-acyltransferase"/>
    <property type="match status" value="1"/>
</dbReference>
<keyword evidence="5 11" id="KW-0812">Transmembrane</keyword>
<evidence type="ECO:0000256" key="5">
    <source>
        <dbReference type="ARBA" id="ARBA00022692"/>
    </source>
</evidence>
<gene>
    <name evidence="12" type="ORF">NQ317_004118</name>
</gene>
<keyword evidence="6 11" id="KW-0256">Endoplasmic reticulum</keyword>
<keyword evidence="3" id="KW-0444">Lipid biosynthesis</keyword>
<evidence type="ECO:0000256" key="1">
    <source>
        <dbReference type="ARBA" id="ARBA00004477"/>
    </source>
</evidence>
<dbReference type="PANTHER" id="PTHR12317:SF79">
    <property type="entry name" value="ACYLTRANSFERASE"/>
    <property type="match status" value="1"/>
</dbReference>
<evidence type="ECO:0000256" key="2">
    <source>
        <dbReference type="ARBA" id="ARBA00005420"/>
    </source>
</evidence>
<dbReference type="Pfam" id="PF03982">
    <property type="entry name" value="DAGAT"/>
    <property type="match status" value="1"/>
</dbReference>
<accession>A0ABQ9J321</accession>
<reference evidence="12" key="1">
    <citation type="journal article" date="2023" name="Insect Mol. Biol.">
        <title>Genome sequencing provides insights into the evolution of gene families encoding plant cell wall-degrading enzymes in longhorned beetles.</title>
        <authorList>
            <person name="Shin N.R."/>
            <person name="Okamura Y."/>
            <person name="Kirsch R."/>
            <person name="Pauchet Y."/>
        </authorList>
    </citation>
    <scope>NUCLEOTIDE SEQUENCE</scope>
    <source>
        <strain evidence="12">MMC_N1</strain>
    </source>
</reference>
<comment type="similarity">
    <text evidence="2 11">Belongs to the diacylglycerol acyltransferase family.</text>
</comment>
<organism evidence="12 13">
    <name type="scientific">Molorchus minor</name>
    <dbReference type="NCBI Taxonomy" id="1323400"/>
    <lineage>
        <taxon>Eukaryota</taxon>
        <taxon>Metazoa</taxon>
        <taxon>Ecdysozoa</taxon>
        <taxon>Arthropoda</taxon>
        <taxon>Hexapoda</taxon>
        <taxon>Insecta</taxon>
        <taxon>Pterygota</taxon>
        <taxon>Neoptera</taxon>
        <taxon>Endopterygota</taxon>
        <taxon>Coleoptera</taxon>
        <taxon>Polyphaga</taxon>
        <taxon>Cucujiformia</taxon>
        <taxon>Chrysomeloidea</taxon>
        <taxon>Cerambycidae</taxon>
        <taxon>Lamiinae</taxon>
        <taxon>Monochamini</taxon>
        <taxon>Molorchus</taxon>
    </lineage>
</organism>
<dbReference type="Proteomes" id="UP001162164">
    <property type="component" value="Unassembled WGS sequence"/>
</dbReference>
<sequence>MFSTTLLMVVFQMKVFGIHFAPLNVPLERRLQTLAAAAWMITMAFGGYTCLFIALYTLIFTRLWWLTALYLFWIWMVDVEVSEKGGRPRQWVRSWMWWRYTRDYFPLRFQRLPCVDLDPKRNYLFCCFPHGMLSTGAFNAFGTVYGGYGSLFPNHTPHVVTLSQHYIMPFFRELALSLGGISASAKSIEHVLGIPGGGHVCVLMVGGAAEAYYCKPGNYTLILKNRKGFVKIALRNGTPLVPVLSFGETDLFDQLEGSFLRTAQEKVRKWIGIAPAVPVGRGFFQYSFGIIPRRNPVTTVVGKPIEVPKIENPTKDLIDEYHQKFIEKLTEMFEEQKYNYLDKPEDKKLIIC</sequence>
<dbReference type="EMBL" id="JAPWTJ010001461">
    <property type="protein sequence ID" value="KAJ8971564.1"/>
    <property type="molecule type" value="Genomic_DNA"/>
</dbReference>
<comment type="subcellular location">
    <subcellularLocation>
        <location evidence="1 11">Endoplasmic reticulum membrane</location>
        <topology evidence="1 11">Multi-pass membrane protein</topology>
    </subcellularLocation>
</comment>
<name>A0ABQ9J321_9CUCU</name>
<keyword evidence="10" id="KW-0012">Acyltransferase</keyword>
<protein>
    <recommendedName>
        <fullName evidence="11">Acyltransferase</fullName>
        <ecNumber evidence="11">2.3.1.-</ecNumber>
    </recommendedName>
</protein>
<evidence type="ECO:0000256" key="6">
    <source>
        <dbReference type="ARBA" id="ARBA00022824"/>
    </source>
</evidence>
<dbReference type="PANTHER" id="PTHR12317">
    <property type="entry name" value="DIACYLGLYCEROL O-ACYLTRANSFERASE"/>
    <property type="match status" value="1"/>
</dbReference>